<evidence type="ECO:0008006" key="4">
    <source>
        <dbReference type="Google" id="ProtNLM"/>
    </source>
</evidence>
<dbReference type="EMBL" id="NHON01000014">
    <property type="protein sequence ID" value="OWJ67367.1"/>
    <property type="molecule type" value="Genomic_DNA"/>
</dbReference>
<evidence type="ECO:0000313" key="3">
    <source>
        <dbReference type="Proteomes" id="UP000196655"/>
    </source>
</evidence>
<feature type="chain" id="PRO_5013030103" description="DUF3455 domain-containing protein" evidence="1">
    <location>
        <begin position="33"/>
        <end position="193"/>
    </location>
</feature>
<dbReference type="PANTHER" id="PTHR35567">
    <property type="entry name" value="MALATE DEHYDROGENASE (AFU_ORTHOLOGUE AFUA_2G13800)"/>
    <property type="match status" value="1"/>
</dbReference>
<evidence type="ECO:0000313" key="2">
    <source>
        <dbReference type="EMBL" id="OWJ67367.1"/>
    </source>
</evidence>
<gene>
    <name evidence="2" type="ORF">BWR60_10270</name>
</gene>
<dbReference type="Pfam" id="PF11937">
    <property type="entry name" value="DUF3455"/>
    <property type="match status" value="1"/>
</dbReference>
<sequence>MSFPPSFSARVIAMSRYALCACLLLAALPAAAAPAPALQSPADARLLFIAKASGVQIYRSADTGGALHWELEAPLARLTGPRLSGQDGRVTIYHYAGPSWEAADGSKVARDPAVPMVSAPSADPADIPALLITVAADPASGVLAGVSYVERLAAHGGAAPATPPVRPGTRIGVPYTATYAFFAREAPKAEAGR</sequence>
<keyword evidence="3" id="KW-1185">Reference proteome</keyword>
<dbReference type="InterPro" id="IPR021851">
    <property type="entry name" value="DUF3455"/>
</dbReference>
<proteinExistence type="predicted"/>
<dbReference type="OrthoDB" id="193535at2"/>
<feature type="signal peptide" evidence="1">
    <location>
        <begin position="1"/>
        <end position="32"/>
    </location>
</feature>
<keyword evidence="1" id="KW-0732">Signal</keyword>
<dbReference type="Proteomes" id="UP000196655">
    <property type="component" value="Unassembled WGS sequence"/>
</dbReference>
<dbReference type="PANTHER" id="PTHR35567:SF1">
    <property type="entry name" value="CONSERVED FUNGAL PROTEIN (AFU_ORTHOLOGUE AFUA_1G14230)"/>
    <property type="match status" value="1"/>
</dbReference>
<protein>
    <recommendedName>
        <fullName evidence="4">DUF3455 domain-containing protein</fullName>
    </recommendedName>
</protein>
<name>A0A211ZQJ4_9PROT</name>
<comment type="caution">
    <text evidence="2">The sequence shown here is derived from an EMBL/GenBank/DDBJ whole genome shotgun (WGS) entry which is preliminary data.</text>
</comment>
<reference evidence="3" key="1">
    <citation type="submission" date="2017-05" db="EMBL/GenBank/DDBJ databases">
        <authorList>
            <person name="Macchi M."/>
            <person name="Festa S."/>
            <person name="Coppotelli B.M."/>
            <person name="Morelli I.S."/>
        </authorList>
    </citation>
    <scope>NUCLEOTIDE SEQUENCE [LARGE SCALE GENOMIC DNA]</scope>
    <source>
        <strain evidence="3">I</strain>
    </source>
</reference>
<organism evidence="2 3">
    <name type="scientific">Inquilinus limosus</name>
    <dbReference type="NCBI Taxonomy" id="171674"/>
    <lineage>
        <taxon>Bacteria</taxon>
        <taxon>Pseudomonadati</taxon>
        <taxon>Pseudomonadota</taxon>
        <taxon>Alphaproteobacteria</taxon>
        <taxon>Rhodospirillales</taxon>
        <taxon>Rhodospirillaceae</taxon>
        <taxon>Inquilinus</taxon>
    </lineage>
</organism>
<evidence type="ECO:0000256" key="1">
    <source>
        <dbReference type="SAM" id="SignalP"/>
    </source>
</evidence>
<accession>A0A211ZQJ4</accession>
<dbReference type="AlphaFoldDB" id="A0A211ZQJ4"/>